<dbReference type="Gene3D" id="2.40.10.500">
    <property type="match status" value="1"/>
</dbReference>
<evidence type="ECO:0000259" key="9">
    <source>
        <dbReference type="Pfam" id="PF16640"/>
    </source>
</evidence>
<keyword evidence="2" id="KW-0677">Repeat</keyword>
<dbReference type="InterPro" id="IPR032109">
    <property type="entry name" value="Big_3_5"/>
</dbReference>
<dbReference type="PANTHER" id="PTHR24104">
    <property type="entry name" value="E3 UBIQUITIN-PROTEIN LIGASE NHLRC1-RELATED"/>
    <property type="match status" value="1"/>
</dbReference>
<dbReference type="Gene3D" id="2.60.40.10">
    <property type="entry name" value="Immunoglobulins"/>
    <property type="match status" value="6"/>
</dbReference>
<keyword evidence="4 6" id="KW-0326">Glycosidase</keyword>
<dbReference type="InterPro" id="IPR006626">
    <property type="entry name" value="PbH1"/>
</dbReference>
<dbReference type="eggNOG" id="COG3391">
    <property type="taxonomic scope" value="Bacteria"/>
</dbReference>
<name>E8X3J8_GRATM</name>
<evidence type="ECO:0000256" key="8">
    <source>
        <dbReference type="SAM" id="SignalP"/>
    </source>
</evidence>
<dbReference type="STRING" id="1198114.AciX9_1126"/>
<dbReference type="HOGENOM" id="CLU_230990_0_0_0"/>
<feature type="signal peptide" evidence="8">
    <location>
        <begin position="1"/>
        <end position="27"/>
    </location>
</feature>
<evidence type="ECO:0000256" key="5">
    <source>
        <dbReference type="PROSITE-ProRule" id="PRU00504"/>
    </source>
</evidence>
<feature type="transmembrane region" description="Helical" evidence="7">
    <location>
        <begin position="2142"/>
        <end position="2160"/>
    </location>
</feature>
<protein>
    <submittedName>
        <fullName evidence="10">Glycoside hydrolase family 28</fullName>
    </submittedName>
</protein>
<accession>E8X3J8</accession>
<dbReference type="InterPro" id="IPR011041">
    <property type="entry name" value="Quinoprot_gluc/sorb_DH_b-prop"/>
</dbReference>
<feature type="domain" description="Bacterial Ig-like" evidence="9">
    <location>
        <begin position="707"/>
        <end position="794"/>
    </location>
</feature>
<dbReference type="PANTHER" id="PTHR24104:SF25">
    <property type="entry name" value="PROTEIN LIN-41"/>
    <property type="match status" value="1"/>
</dbReference>
<dbReference type="SUPFAM" id="SSF63825">
    <property type="entry name" value="YWTD domain"/>
    <property type="match status" value="1"/>
</dbReference>
<dbReference type="PROSITE" id="PS51125">
    <property type="entry name" value="NHL"/>
    <property type="match status" value="1"/>
</dbReference>
<keyword evidence="7" id="KW-1133">Transmembrane helix</keyword>
<keyword evidence="7" id="KW-0472">Membrane</keyword>
<dbReference type="Proteomes" id="UP000000343">
    <property type="component" value="Chromosome"/>
</dbReference>
<dbReference type="SMART" id="SM00710">
    <property type="entry name" value="PbH1"/>
    <property type="match status" value="4"/>
</dbReference>
<dbReference type="EMBL" id="CP002480">
    <property type="protein sequence ID" value="ADW68189.1"/>
    <property type="molecule type" value="Genomic_DNA"/>
</dbReference>
<dbReference type="InterPro" id="IPR000033">
    <property type="entry name" value="LDLR_classB_rpt"/>
</dbReference>
<comment type="similarity">
    <text evidence="1 6">Belongs to the glycosyl hydrolase 28 family.</text>
</comment>
<feature type="domain" description="Bacterial Ig-like" evidence="9">
    <location>
        <begin position="1773"/>
        <end position="1858"/>
    </location>
</feature>
<dbReference type="InterPro" id="IPR000743">
    <property type="entry name" value="Glyco_hydro_28"/>
</dbReference>
<evidence type="ECO:0000256" key="6">
    <source>
        <dbReference type="RuleBase" id="RU361169"/>
    </source>
</evidence>
<dbReference type="InterPro" id="IPR050952">
    <property type="entry name" value="TRIM-NHL_E3_ligases"/>
</dbReference>
<evidence type="ECO:0000313" key="11">
    <source>
        <dbReference type="Proteomes" id="UP000000343"/>
    </source>
</evidence>
<feature type="domain" description="Bacterial Ig-like" evidence="9">
    <location>
        <begin position="619"/>
        <end position="698"/>
    </location>
</feature>
<dbReference type="eggNOG" id="COG5434">
    <property type="taxonomic scope" value="Bacteria"/>
</dbReference>
<evidence type="ECO:0000256" key="2">
    <source>
        <dbReference type="ARBA" id="ARBA00022737"/>
    </source>
</evidence>
<dbReference type="InterPro" id="IPR012334">
    <property type="entry name" value="Pectin_lyas_fold"/>
</dbReference>
<dbReference type="InterPro" id="IPR013783">
    <property type="entry name" value="Ig-like_fold"/>
</dbReference>
<reference evidence="11" key="1">
    <citation type="submission" date="2011-01" db="EMBL/GenBank/DDBJ databases">
        <title>Complete sequence of chromosome of Acidobacterium sp. MP5ACTX9.</title>
        <authorList>
            <consortium name="US DOE Joint Genome Institute"/>
            <person name="Lucas S."/>
            <person name="Copeland A."/>
            <person name="Lapidus A."/>
            <person name="Cheng J.-F."/>
            <person name="Goodwin L."/>
            <person name="Pitluck S."/>
            <person name="Teshima H."/>
            <person name="Detter J.C."/>
            <person name="Han C."/>
            <person name="Tapia R."/>
            <person name="Land M."/>
            <person name="Hauser L."/>
            <person name="Kyrpides N."/>
            <person name="Ivanova N."/>
            <person name="Ovchinnikova G."/>
            <person name="Pagani I."/>
            <person name="Rawat S.R."/>
            <person name="Mannisto M."/>
            <person name="Haggblom M.M."/>
            <person name="Woyke T."/>
        </authorList>
    </citation>
    <scope>NUCLEOTIDE SEQUENCE [LARGE SCALE GENOMIC DNA]</scope>
    <source>
        <strain evidence="11">MP5ACTX9</strain>
    </source>
</reference>
<dbReference type="Pfam" id="PF00295">
    <property type="entry name" value="Glyco_hydro_28"/>
    <property type="match status" value="1"/>
</dbReference>
<keyword evidence="3 6" id="KW-0378">Hydrolase</keyword>
<dbReference type="Gene3D" id="2.160.20.10">
    <property type="entry name" value="Single-stranded right-handed beta-helix, Pectin lyase-like"/>
    <property type="match status" value="1"/>
</dbReference>
<dbReference type="KEGG" id="acm:AciX9_1126"/>
<keyword evidence="8" id="KW-0732">Signal</keyword>
<sequence>MTVSRRFAAASLVALFLPLLQSTFAGAQAPAVATGDTRTVTEPVIPAACQALQASFHDANDDVPASVEAGSTNLDQARLQAALTACTGTGKAVELTQDGAGNNAFLTGPISIPAGVILLLDPGVTLYFSRNAQDYDTTPGTHTCGTVSGASNTASCKNLISITKADGAGIMGFGKMNARGGDVVLNSFATPGYQGSTAGKTWWDIANDATTYNGSQQNPRGIQITSSNNVSLYKFTFRNPPNFHIAINTANGLTVWGIKIVTPYSAHNTDGIDPGNSSNVTIRNSWISDGDDNVAVGAPSALTQNMSIIHNHFFAGHGESIGSYTTGGVNNILFDDNLLYGDADVDGSNSTGIRIKSANDRGNVVQNVQYSNSCFANHGTQMQFTPIYNTNAGTLTPNFKNILLQNLRFSNQGPVPTGSFTFLGASNNGTINPLGVTLDNVTIDTAASANLIAPSNAQITLGPGQVSTNLASLLLPYNGSNGNTITDARTASSLVPPACNFIFLASEITGPSGVSQAVTTGQFPTAVVILTPAIAATGYPYPTGTLTVTDEANRSFTATLTGAGDTTFIPITNAPAGTHSYTASYSGNAVYSAITGIGTFTATVSGGALPATATSISGVPASTTYGTPFTVTANVTGANPTGSLGFLLNGAVYATVPLSGTGASYSFNLPIGSYTISAVYNGDVANAGSISTASNVTLAGAATTTTLQSSTTSTTVGVPVTLTATVSSAAGMPAGTVTFTYTSTTVTHATTLGTATLANGVATYSALLPEGTDSIVATYTATGNYGGSASTNSIQISVQAAPPIPAATAPIALPYTLTTIAGGGTTTSNATCIGHTDTFGDGCAATAVMITGTGTAADLRSVAADPFGNVYFTDANAALVRRVGINGIVTNFAGYVTGTACVPTSTTGCTPTLVKLTGKPRGIYSDPQGDLFIAGYGDNKVQMVGLSDGKMYLVAGTGSGPTNTTDPAGDGGPAVSALLKGPRAAATDAAGNIYIADSGDNRIREVLNPASGLPGAGNIQTVAGTGVTSSTGDGGLATIATISNPQGVAVDTSGNLYISESSHVRVVCVACSSGSGLSALLVKLGVSAPANGNIYTIAGTASSSNPSLTPGLGTTVNMSPQKISLDPNGNLYIADSGNNVVWFEDGRTGYTSLLVGGGTAFTCTGSAIGDGCVATQGIVGSNGGNGFGIGLDGKGNLYVSDSTNLRIRKVLNNLRFPGGPVGAAIAQTVKFHFLPGDTPATLAVSSSEFALSTGNCIANKTDTTTDCTYSVTFTPKVAGLRTSSLGVATSLGNPGTLGLSGNGVGAGATLDPATQLSFGTNVTPNAIAIDNSGNVFVADSGSETVLEYAAGSASQGSAAVGKTVQSFMNPAALATDSMGNVYVADATTGFITVLSPNGTSRTLSTSFSAPRGLAVDALDNLYVADAGAKTLTEIGVNGVAARTLVTAGLTAPGALAVDSNSNVFVADSSAGAVYRIDGQTLASSTVTTAATAPRALAIDAAGNLIIADSSSNQLLAIPANTASAPFAVATGLPANALAMDGAGNLYTASATNQLLELLRTQATTTFNGTAAAPATVSLLSTGNAIANLALTSPDQTNFALAFSTSNGCSGTAAAIVVTTGSTCQFTSTFTPSSRNNFTNTATLAGNAANAALATPPTLEIIQTGNNAPFPVALTFGSSVPASPVVGDTIMLNASITSIYGTPSGTVVFSVDGNALPASPVSNGAASTTVSGLTAGNHNVAATFTSSDPAFANASATAVVLTVQKASANVMLSIDNASQIYGAANSATVTIATSSGTPTGTVQFLIDGVNSGTPVPVSGGIAKYALPTLTAGKHVITAAYSGDSSFASANAAGITVTVSQATAAVALTTNPSTANTGASIMLTANVTSSAGAPSGTIQFFTGSTALGSPVQLTAGIATLSTTALPSGRDSVTATYSGDTNFGTITSLATTVIVKTLPTLALTVSPAIPVAGEPQGQNETFTATLSSASSATGTVTFLDGASPLGAAVALTNGSATFSTNAFAVGTHSITAQYSGDTLNAGAASTPLTFTTLSSLLPGFAASSVSSLTVAAGGSATGTLTLTPGTLYGGTITLSCASPSATLTCSMSPASLTFSTSTSIPQTAAVTVTASANQARLGSPFPGDMGIRLAAIFGLPGLAMLGLRRQNRSRLMLLLLLAAATCGLYSVTGCAGSGANASGNVILVITATDGKNSQNIPVYVTVTR</sequence>
<dbReference type="SUPFAM" id="SSF51126">
    <property type="entry name" value="Pectin lyase-like"/>
    <property type="match status" value="1"/>
</dbReference>
<proteinExistence type="inferred from homology"/>
<evidence type="ECO:0000256" key="3">
    <source>
        <dbReference type="ARBA" id="ARBA00022801"/>
    </source>
</evidence>
<evidence type="ECO:0000313" key="10">
    <source>
        <dbReference type="EMBL" id="ADW68189.1"/>
    </source>
</evidence>
<dbReference type="CDD" id="cd05819">
    <property type="entry name" value="NHL"/>
    <property type="match status" value="1"/>
</dbReference>
<dbReference type="InterPro" id="IPR001258">
    <property type="entry name" value="NHL_repeat"/>
</dbReference>
<feature type="domain" description="Bacterial Ig-like" evidence="9">
    <location>
        <begin position="1678"/>
        <end position="1763"/>
    </location>
</feature>
<feature type="domain" description="Bacterial Ig-like" evidence="9">
    <location>
        <begin position="1866"/>
        <end position="1952"/>
    </location>
</feature>
<organism evidence="11">
    <name type="scientific">Granulicella tundricola (strain ATCC BAA-1859 / DSM 23138 / MP5ACTX9)</name>
    <dbReference type="NCBI Taxonomy" id="1198114"/>
    <lineage>
        <taxon>Bacteria</taxon>
        <taxon>Pseudomonadati</taxon>
        <taxon>Acidobacteriota</taxon>
        <taxon>Terriglobia</taxon>
        <taxon>Terriglobales</taxon>
        <taxon>Acidobacteriaceae</taxon>
        <taxon>Granulicella</taxon>
    </lineage>
</organism>
<evidence type="ECO:0000256" key="1">
    <source>
        <dbReference type="ARBA" id="ARBA00008834"/>
    </source>
</evidence>
<gene>
    <name evidence="10" type="ordered locus">AciX9_1126</name>
</gene>
<dbReference type="GO" id="GO:0008270">
    <property type="term" value="F:zinc ion binding"/>
    <property type="evidence" value="ECO:0007669"/>
    <property type="project" value="UniProtKB-KW"/>
</dbReference>
<dbReference type="SMART" id="SM00135">
    <property type="entry name" value="LY"/>
    <property type="match status" value="4"/>
</dbReference>
<evidence type="ECO:0000256" key="4">
    <source>
        <dbReference type="ARBA" id="ARBA00023295"/>
    </source>
</evidence>
<dbReference type="GO" id="GO:0004650">
    <property type="term" value="F:polygalacturonase activity"/>
    <property type="evidence" value="ECO:0007669"/>
    <property type="project" value="InterPro"/>
</dbReference>
<feature type="transmembrane region" description="Helical" evidence="7">
    <location>
        <begin position="2167"/>
        <end position="2185"/>
    </location>
</feature>
<dbReference type="Gene3D" id="2.120.10.30">
    <property type="entry name" value="TolB, C-terminal domain"/>
    <property type="match status" value="3"/>
</dbReference>
<dbReference type="SUPFAM" id="SSF101898">
    <property type="entry name" value="NHL repeat"/>
    <property type="match status" value="1"/>
</dbReference>
<feature type="chain" id="PRO_5003230632" evidence="8">
    <location>
        <begin position="28"/>
        <end position="2221"/>
    </location>
</feature>
<keyword evidence="7" id="KW-0812">Transmembrane</keyword>
<dbReference type="InterPro" id="IPR011050">
    <property type="entry name" value="Pectin_lyase_fold/virulence"/>
</dbReference>
<feature type="domain" description="Bacterial Ig-like" evidence="9">
    <location>
        <begin position="1973"/>
        <end position="2048"/>
    </location>
</feature>
<dbReference type="InterPro" id="IPR011042">
    <property type="entry name" value="6-blade_b-propeller_TolB-like"/>
</dbReference>
<dbReference type="RefSeq" id="WP_013579512.1">
    <property type="nucleotide sequence ID" value="NC_015064.1"/>
</dbReference>
<dbReference type="Pfam" id="PF16640">
    <property type="entry name" value="Big_3_5"/>
    <property type="match status" value="6"/>
</dbReference>
<dbReference type="GO" id="GO:0005975">
    <property type="term" value="P:carbohydrate metabolic process"/>
    <property type="evidence" value="ECO:0007669"/>
    <property type="project" value="InterPro"/>
</dbReference>
<feature type="repeat" description="NHL" evidence="5">
    <location>
        <begin position="1367"/>
        <end position="1397"/>
    </location>
</feature>
<dbReference type="SUPFAM" id="SSF50952">
    <property type="entry name" value="Soluble quinoprotein glucose dehydrogenase"/>
    <property type="match status" value="1"/>
</dbReference>
<keyword evidence="11" id="KW-1185">Reference proteome</keyword>
<evidence type="ECO:0000256" key="7">
    <source>
        <dbReference type="SAM" id="Phobius"/>
    </source>
</evidence>
<dbReference type="PaxDb" id="1198114-AciX9_1126"/>